<dbReference type="SUPFAM" id="SSF69593">
    <property type="entry name" value="Glycerol-3-phosphate (1)-acyltransferase"/>
    <property type="match status" value="1"/>
</dbReference>
<dbReference type="Pfam" id="PF01553">
    <property type="entry name" value="Acyltransferase"/>
    <property type="match status" value="1"/>
</dbReference>
<dbReference type="PANTHER" id="PTHR10434:SF64">
    <property type="entry name" value="1-ACYL-SN-GLYCEROL-3-PHOSPHATE ACYLTRANSFERASE-RELATED"/>
    <property type="match status" value="1"/>
</dbReference>
<dbReference type="Proteomes" id="UP000664277">
    <property type="component" value="Unassembled WGS sequence"/>
</dbReference>
<keyword evidence="6" id="KW-1133">Transmembrane helix</keyword>
<reference evidence="8" key="1">
    <citation type="submission" date="2021-02" db="EMBL/GenBank/DDBJ databases">
        <title>Genome-Resolved Metagenomics of a Microbial Community Performing Photosynthetic Biological Nutrient Removal.</title>
        <authorList>
            <person name="Mcdaniel E.A."/>
        </authorList>
    </citation>
    <scope>NUCLEOTIDE SEQUENCE</scope>
    <source>
        <strain evidence="8">UWPOB_OBS1</strain>
    </source>
</reference>
<sequence>MSSEIALYVNSLSSDWLMLSAFSVGLSVLIAISVLSVMFALKVRALKPERDKVKTCGYIAPKPSLETTLKVKRLFSYLIALQVGKVHIEGKENIDAVIGPKILSGNHPHWADVGLMPLLVDGTGRFMAHGRVMTFFWGLLGVWLSKAGVFAANDEIRDGGARTREAATKMLEGGETLVIMPEGLTNFSPDVAPFKPGTVKIAREAARRMGQPVYLVPVYIRYGKYPGAWLAKLDRALQYFVVFLLFPFYRRGARVVVGKAISTAELVDSKGRELSDEEASELFRQRIVALDPGKV</sequence>
<evidence type="ECO:0000313" key="8">
    <source>
        <dbReference type="EMBL" id="MBN8661775.1"/>
    </source>
</evidence>
<name>A0A8J7TNF9_9BACT</name>
<dbReference type="GO" id="GO:0006654">
    <property type="term" value="P:phosphatidic acid biosynthetic process"/>
    <property type="evidence" value="ECO:0007669"/>
    <property type="project" value="TreeGrafter"/>
</dbReference>
<dbReference type="AlphaFoldDB" id="A0A8J7TNF9"/>
<keyword evidence="6" id="KW-0812">Transmembrane</keyword>
<dbReference type="EMBL" id="JAFLCK010000024">
    <property type="protein sequence ID" value="MBN8661775.1"/>
    <property type="molecule type" value="Genomic_DNA"/>
</dbReference>
<proteinExistence type="predicted"/>
<evidence type="ECO:0000256" key="5">
    <source>
        <dbReference type="ARBA" id="ARBA00023315"/>
    </source>
</evidence>
<keyword evidence="6" id="KW-0472">Membrane</keyword>
<dbReference type="PANTHER" id="PTHR10434">
    <property type="entry name" value="1-ACYL-SN-GLYCEROL-3-PHOSPHATE ACYLTRANSFERASE"/>
    <property type="match status" value="1"/>
</dbReference>
<keyword evidence="5 8" id="KW-0012">Acyltransferase</keyword>
<feature type="transmembrane region" description="Helical" evidence="6">
    <location>
        <begin position="16"/>
        <end position="41"/>
    </location>
</feature>
<keyword evidence="3" id="KW-0808">Transferase</keyword>
<comment type="pathway">
    <text evidence="1">Lipid metabolism.</text>
</comment>
<evidence type="ECO:0000313" key="9">
    <source>
        <dbReference type="Proteomes" id="UP000664277"/>
    </source>
</evidence>
<evidence type="ECO:0000256" key="4">
    <source>
        <dbReference type="ARBA" id="ARBA00023098"/>
    </source>
</evidence>
<organism evidence="8 9">
    <name type="scientific">Candidatus Obscuribacter phosphatis</name>
    <dbReference type="NCBI Taxonomy" id="1906157"/>
    <lineage>
        <taxon>Bacteria</taxon>
        <taxon>Bacillati</taxon>
        <taxon>Candidatus Melainabacteria</taxon>
        <taxon>Candidatus Obscuribacterales</taxon>
        <taxon>Candidatus Obscuribacteraceae</taxon>
        <taxon>Candidatus Obscuribacter</taxon>
    </lineage>
</organism>
<evidence type="ECO:0000256" key="6">
    <source>
        <dbReference type="SAM" id="Phobius"/>
    </source>
</evidence>
<evidence type="ECO:0000256" key="1">
    <source>
        <dbReference type="ARBA" id="ARBA00005189"/>
    </source>
</evidence>
<dbReference type="SMART" id="SM00563">
    <property type="entry name" value="PlsC"/>
    <property type="match status" value="1"/>
</dbReference>
<dbReference type="InterPro" id="IPR002123">
    <property type="entry name" value="Plipid/glycerol_acylTrfase"/>
</dbReference>
<protein>
    <submittedName>
        <fullName evidence="8">1-acyl-sn-glycerol-3-phosphate acyltransferase</fullName>
    </submittedName>
</protein>
<dbReference type="CDD" id="cd07989">
    <property type="entry name" value="LPLAT_AGPAT-like"/>
    <property type="match status" value="1"/>
</dbReference>
<evidence type="ECO:0000256" key="2">
    <source>
        <dbReference type="ARBA" id="ARBA00022516"/>
    </source>
</evidence>
<keyword evidence="2" id="KW-0444">Lipid biosynthesis</keyword>
<evidence type="ECO:0000256" key="3">
    <source>
        <dbReference type="ARBA" id="ARBA00022679"/>
    </source>
</evidence>
<dbReference type="GO" id="GO:0003841">
    <property type="term" value="F:1-acylglycerol-3-phosphate O-acyltransferase activity"/>
    <property type="evidence" value="ECO:0007669"/>
    <property type="project" value="TreeGrafter"/>
</dbReference>
<keyword evidence="4" id="KW-0443">Lipid metabolism</keyword>
<feature type="domain" description="Phospholipid/glycerol acyltransferase" evidence="7">
    <location>
        <begin position="101"/>
        <end position="223"/>
    </location>
</feature>
<evidence type="ECO:0000259" key="7">
    <source>
        <dbReference type="SMART" id="SM00563"/>
    </source>
</evidence>
<accession>A0A8J7TNF9</accession>
<comment type="caution">
    <text evidence="8">The sequence shown here is derived from an EMBL/GenBank/DDBJ whole genome shotgun (WGS) entry which is preliminary data.</text>
</comment>
<gene>
    <name evidence="8" type="ORF">J0M35_15520</name>
</gene>